<proteinExistence type="predicted"/>
<accession>A0A7K4MVG2</accession>
<evidence type="ECO:0000313" key="4">
    <source>
        <dbReference type="Proteomes" id="UP000563820"/>
    </source>
</evidence>
<feature type="domain" description="Zn-dependent metallo-hydrolase RNA specificity" evidence="1">
    <location>
        <begin position="52"/>
        <end position="84"/>
    </location>
</feature>
<evidence type="ECO:0000313" key="5">
    <source>
        <dbReference type="Proteomes" id="UP000575480"/>
    </source>
</evidence>
<feature type="non-terminal residue" evidence="3">
    <location>
        <position position="1"/>
    </location>
</feature>
<sequence length="103" mass="11429">QHAAEAEGIAQANIAEANGEAKAISIINSALANNPQYLEWLKHYDLERVQSHCSGHSKGQDLLDVVTTVNAKMLYPVHTEHPDAYRKVSKNMTIVEEGKKYDL</sequence>
<reference evidence="4 5" key="1">
    <citation type="journal article" date="2019" name="Environ. Microbiol.">
        <title>Genomics insights into ecotype formation of ammonia-oxidizing archaea in the deep ocean.</title>
        <authorList>
            <person name="Wang Y."/>
            <person name="Huang J.M."/>
            <person name="Cui G.J."/>
            <person name="Nunoura T."/>
            <person name="Takaki Y."/>
            <person name="Li W.L."/>
            <person name="Li J."/>
            <person name="Gao Z.M."/>
            <person name="Takai K."/>
            <person name="Zhang A.Q."/>
            <person name="Stepanauskas R."/>
        </authorList>
    </citation>
    <scope>NUCLEOTIDE SEQUENCE [LARGE SCALE GENOMIC DNA]</scope>
    <source>
        <strain evidence="3 5">L15a</strain>
        <strain evidence="2 4">T1L11</strain>
    </source>
</reference>
<dbReference type="EMBL" id="JACATE010000010">
    <property type="protein sequence ID" value="NWJ29016.1"/>
    <property type="molecule type" value="Genomic_DNA"/>
</dbReference>
<protein>
    <recommendedName>
        <fullName evidence="1">Zn-dependent metallo-hydrolase RNA specificity domain-containing protein</fullName>
    </recommendedName>
</protein>
<comment type="caution">
    <text evidence="3">The sequence shown here is derived from an EMBL/GenBank/DDBJ whole genome shotgun (WGS) entry which is preliminary data.</text>
</comment>
<evidence type="ECO:0000313" key="3">
    <source>
        <dbReference type="EMBL" id="NWJ57388.1"/>
    </source>
</evidence>
<dbReference type="InterPro" id="IPR011108">
    <property type="entry name" value="RMMBL"/>
</dbReference>
<evidence type="ECO:0000259" key="1">
    <source>
        <dbReference type="Pfam" id="PF07521"/>
    </source>
</evidence>
<dbReference type="InterPro" id="IPR036866">
    <property type="entry name" value="RibonucZ/Hydroxyglut_hydro"/>
</dbReference>
<reference evidence="3" key="2">
    <citation type="submission" date="2020-06" db="EMBL/GenBank/DDBJ databases">
        <authorList>
            <person name="Wang Y."/>
        </authorList>
    </citation>
    <scope>NUCLEOTIDE SEQUENCE</scope>
    <source>
        <strain evidence="3">L15a</strain>
        <strain evidence="2">T1L11</strain>
    </source>
</reference>
<gene>
    <name evidence="2" type="ORF">HX848_06515</name>
    <name evidence="3" type="ORF">HX858_06520</name>
</gene>
<dbReference type="AlphaFoldDB" id="A0A7K4MVG2"/>
<name>A0A7K4MVG2_9ARCH</name>
<dbReference type="EMBL" id="JACATH010000005">
    <property type="protein sequence ID" value="NWJ57388.1"/>
    <property type="molecule type" value="Genomic_DNA"/>
</dbReference>
<organism evidence="3 5">
    <name type="scientific">Marine Group I thaumarchaeote</name>
    <dbReference type="NCBI Taxonomy" id="2511932"/>
    <lineage>
        <taxon>Archaea</taxon>
        <taxon>Nitrososphaerota</taxon>
        <taxon>Marine Group I</taxon>
    </lineage>
</organism>
<dbReference type="Pfam" id="PF07521">
    <property type="entry name" value="RMMBL"/>
    <property type="match status" value="1"/>
</dbReference>
<evidence type="ECO:0000313" key="2">
    <source>
        <dbReference type="EMBL" id="NWJ29016.1"/>
    </source>
</evidence>
<dbReference type="Gene3D" id="3.60.15.10">
    <property type="entry name" value="Ribonuclease Z/Hydroxyacylglutathione hydrolase-like"/>
    <property type="match status" value="1"/>
</dbReference>
<dbReference type="Proteomes" id="UP000563820">
    <property type="component" value="Unassembled WGS sequence"/>
</dbReference>
<dbReference type="Proteomes" id="UP000575480">
    <property type="component" value="Unassembled WGS sequence"/>
</dbReference>